<protein>
    <recommendedName>
        <fullName evidence="1">Fibronectin type-III domain-containing protein</fullName>
    </recommendedName>
</protein>
<accession>A0ABU0MMZ2</accession>
<reference evidence="2 3" key="1">
    <citation type="submission" date="2023-07" db="EMBL/GenBank/DDBJ databases">
        <title>Genomic Encyclopedia of Type Strains, Phase IV (KMG-IV): sequencing the most valuable type-strain genomes for metagenomic binning, comparative biology and taxonomic classification.</title>
        <authorList>
            <person name="Goeker M."/>
        </authorList>
    </citation>
    <scope>NUCLEOTIDE SEQUENCE [LARGE SCALE GENOMIC DNA]</scope>
    <source>
        <strain evidence="2 3">DSM 19922</strain>
    </source>
</reference>
<dbReference type="SMART" id="SM00060">
    <property type="entry name" value="FN3"/>
    <property type="match status" value="4"/>
</dbReference>
<dbReference type="PROSITE" id="PS50853">
    <property type="entry name" value="FN3"/>
    <property type="match status" value="1"/>
</dbReference>
<evidence type="ECO:0000313" key="3">
    <source>
        <dbReference type="Proteomes" id="UP001244552"/>
    </source>
</evidence>
<dbReference type="RefSeq" id="WP_209984918.1">
    <property type="nucleotide sequence ID" value="NZ_JAGINO010000015.1"/>
</dbReference>
<feature type="domain" description="Fibronectin type-III" evidence="1">
    <location>
        <begin position="810"/>
        <end position="902"/>
    </location>
</feature>
<proteinExistence type="predicted"/>
<sequence>MQIGISGTFQVFKVFSKKLEAPTVCKLSISKTHSLIYAEMTDLDIVELLNEAFDLETGGVFLKVSSAGFFTFSATGGGSPETTLRSAFPQSPVPASVAAVTRPVTGTTSFWLTIALTDPDADGGLFYSIAEIGISKASTISLSATFAKDTKATTAIRNALYTARLDGSVSLFDTFTFRDIAVTYSIAEGKKLSVSGSLDVSLFGSHFTFTGDIQSDSTRQVVTANVAAVGDVDLASLFDGAFPNISFTGLRFNLHYPYGRNKSAARFMVRGNCNFASLQFTGLLYLEGTRPTLASVVFTRSASIGTLFEQCIRNASWPSDLVDLTLLAGSQVYYNATQAPLTLTLSHDGTAPTLLPAPASAAGLLPGGPRSVTYREGFNVAASFVLTLLKDIEIAGTLLVNDDGVTARIEIAKPIDIYVLSITRQRDHSLGPVLSLNTKGRTGSLSFAGSLLFFQESFGVDATVAATKSAAGKLKIETTLSPTRDYLPLLHASDRLSFSYSADQGFKIDHWPGFEAAEDIIDFFSTLKELSSAKGGNGICGKIVDIITDKLLGQTWSLSPAFASDSTRGLSLNLSLSYSLACDGNAFATVTLKDALVIPIPNSVSLESSSPNYLWTVIGKAIEGAAESIVQALLNDTASIAKFLALFAGKEAAEYAATLICQELADAALDAAVDAALAALADAAATAAGPAAAISAMGTAIATALATAGSHSRPDDGPPAAPGNLTLDVSGGVVTARWMPSSGAHGYMANLSDQDGKLLATSGALDYRTRSQSFDVQPETLPAACTIAVTATNAKGSGPAATAAVTYLAAPGTLGMGPVTVSDGGASLEVTWTGVAAATSYTLTAAGPVTIHRTGPETTAMLTFGPDEPAGAYVVTVAAAGGAGTVPSPASTPLTLTRLGRPDRPAATVDDAGTVALRWNAVAGAAFYTMTAVGPVTLSRTVTTAETTLTFGPDDPAGDYAVAIAATGGEGTIAGLPSAPLVLTRLGTPAGLTATAKAAADAVTPATVGATWASVAGAASYRLILTAPDGMVTAVPVAAAEGASQAGEVVVPAPAAGAWTLAVQALPPDGESSTVAGAASAVVTLTGLPAPTGLTVVRSAACDPPDVAAEIRWSAVAQATSYTVTAVGPVTLSVTVTAAEAVLGFTSNDPAGEYSVTVTARGGDQTLPSTASAASPLLRLATPVLLQVERSPTACGVIWNSVAGAGTYFLLLTTPDGRRLAETVVATDIHRQQYTKSLSSAAEGDAWTVALQALPVDGPDRVVGSPLSAPATALIALPGGPVRMVRDRKKDGDPAACGRAVITAFPALLPYGLAKAMDVSAYRKDDIRTAVRAAFPSITSEQLDEIIRRLDPPTYDPFDLVENCRALGIGGADCGRQMILLHADYVFGTLIWAMSMAGYGEDEAREGMRAAFPTVTGADMAPAFAQAYPKDQPPGQ</sequence>
<name>A0ABU0MMZ2_9PROT</name>
<dbReference type="PANTHER" id="PTHR47135">
    <property type="entry name" value="FIBRONECTIN TYPE III DOMAIN-CONTAINING PROTEIN 7"/>
    <property type="match status" value="1"/>
</dbReference>
<comment type="caution">
    <text evidence="2">The sequence shown here is derived from an EMBL/GenBank/DDBJ whole genome shotgun (WGS) entry which is preliminary data.</text>
</comment>
<evidence type="ECO:0000313" key="2">
    <source>
        <dbReference type="EMBL" id="MDQ0534836.1"/>
    </source>
</evidence>
<organism evidence="2 3">
    <name type="scientific">Azospirillum picis</name>
    <dbReference type="NCBI Taxonomy" id="488438"/>
    <lineage>
        <taxon>Bacteria</taxon>
        <taxon>Pseudomonadati</taxon>
        <taxon>Pseudomonadota</taxon>
        <taxon>Alphaproteobacteria</taxon>
        <taxon>Rhodospirillales</taxon>
        <taxon>Azospirillaceae</taxon>
        <taxon>Azospirillum</taxon>
    </lineage>
</organism>
<evidence type="ECO:0000259" key="1">
    <source>
        <dbReference type="PROSITE" id="PS50853"/>
    </source>
</evidence>
<dbReference type="PANTHER" id="PTHR47135:SF3">
    <property type="entry name" value="FIBRONECTIN TYPE-III DOMAIN-CONTAINING PROTEIN"/>
    <property type="match status" value="1"/>
</dbReference>
<gene>
    <name evidence="2" type="ORF">QO018_003713</name>
</gene>
<dbReference type="InterPro" id="IPR003961">
    <property type="entry name" value="FN3_dom"/>
</dbReference>
<dbReference type="EMBL" id="JAUSVU010000014">
    <property type="protein sequence ID" value="MDQ0534836.1"/>
    <property type="molecule type" value="Genomic_DNA"/>
</dbReference>
<dbReference type="Proteomes" id="UP001244552">
    <property type="component" value="Unassembled WGS sequence"/>
</dbReference>
<keyword evidence="3" id="KW-1185">Reference proteome</keyword>